<dbReference type="Pfam" id="PF13439">
    <property type="entry name" value="Glyco_transf_4"/>
    <property type="match status" value="1"/>
</dbReference>
<evidence type="ECO:0000259" key="1">
    <source>
        <dbReference type="Pfam" id="PF00534"/>
    </source>
</evidence>
<comment type="caution">
    <text evidence="3">The sequence shown here is derived from an EMBL/GenBank/DDBJ whole genome shotgun (WGS) entry which is preliminary data.</text>
</comment>
<dbReference type="Pfam" id="PF00534">
    <property type="entry name" value="Glycos_transf_1"/>
    <property type="match status" value="1"/>
</dbReference>
<keyword evidence="3" id="KW-0328">Glycosyltransferase</keyword>
<keyword evidence="3" id="KW-0808">Transferase</keyword>
<dbReference type="EC" id="2.4.-.-" evidence="3"/>
<keyword evidence="4" id="KW-1185">Reference proteome</keyword>
<dbReference type="SUPFAM" id="SSF53756">
    <property type="entry name" value="UDP-Glycosyltransferase/glycogen phosphorylase"/>
    <property type="match status" value="1"/>
</dbReference>
<sequence>MKLKGPRAIPVQPAPQSLLPSSRYRRLRVAIVSDAIAGRNGLGTYYMDLIEHLRGHVGCIELLGPIADRDAQLERFSVPMPGDKTQRMVYPNRCELRRRLDDLRPNLVIVPTLGAFSYFALLYAREKRIPVAIAHHTNFDRLLSLYWPRVISKPLGWMLRKVNRWLITQAGMVVSLNSEAYQDAVSLGARNVRIMGTPVACDFLRHPHSHRNAPIRRVIFVGRLAAEKGVGEVLDAATIHSKIQFAIAGDGPGRDMVCDAAERLSNVSYLGWLSRDRVREEIDQNDVLVLPSAIEAFGTVALEALARRRYVLLRRECGIAKWPSLAAGLFHIESNETVADSLDRMLNMTSVDLERQAEPSWSAVHDFNHHTLRKWLSFLADAAIGEAPMQQSDAA</sequence>
<dbReference type="InterPro" id="IPR001296">
    <property type="entry name" value="Glyco_trans_1"/>
</dbReference>
<reference evidence="3" key="1">
    <citation type="submission" date="2021-11" db="EMBL/GenBank/DDBJ databases">
        <title>Genome sequence.</title>
        <authorList>
            <person name="Sun Q."/>
        </authorList>
    </citation>
    <scope>NUCLEOTIDE SEQUENCE</scope>
    <source>
        <strain evidence="3">JC740</strain>
    </source>
</reference>
<name>A0ABS8NP13_9BACT</name>
<dbReference type="PANTHER" id="PTHR45947">
    <property type="entry name" value="SULFOQUINOVOSYL TRANSFERASE SQD2"/>
    <property type="match status" value="1"/>
</dbReference>
<dbReference type="RefSeq" id="WP_230276902.1">
    <property type="nucleotide sequence ID" value="NZ_JAJKFW010000064.1"/>
</dbReference>
<dbReference type="InterPro" id="IPR028098">
    <property type="entry name" value="Glyco_trans_4-like_N"/>
</dbReference>
<feature type="domain" description="Glycosyltransferase subfamily 4-like N-terminal" evidence="2">
    <location>
        <begin position="40"/>
        <end position="196"/>
    </location>
</feature>
<evidence type="ECO:0000259" key="2">
    <source>
        <dbReference type="Pfam" id="PF13439"/>
    </source>
</evidence>
<dbReference type="Proteomes" id="UP001430306">
    <property type="component" value="Unassembled WGS sequence"/>
</dbReference>
<dbReference type="InterPro" id="IPR050194">
    <property type="entry name" value="Glycosyltransferase_grp1"/>
</dbReference>
<evidence type="ECO:0000313" key="3">
    <source>
        <dbReference type="EMBL" id="MCC9645275.1"/>
    </source>
</evidence>
<dbReference type="Gene3D" id="3.40.50.2000">
    <property type="entry name" value="Glycogen Phosphorylase B"/>
    <property type="match status" value="2"/>
</dbReference>
<dbReference type="EMBL" id="JAJKFW010000064">
    <property type="protein sequence ID" value="MCC9645275.1"/>
    <property type="molecule type" value="Genomic_DNA"/>
</dbReference>
<accession>A0ABS8NP13</accession>
<dbReference type="GO" id="GO:0016757">
    <property type="term" value="F:glycosyltransferase activity"/>
    <property type="evidence" value="ECO:0007669"/>
    <property type="project" value="UniProtKB-KW"/>
</dbReference>
<gene>
    <name evidence="3" type="ORF">LOC71_23600</name>
</gene>
<proteinExistence type="predicted"/>
<feature type="domain" description="Glycosyl transferase family 1" evidence="1">
    <location>
        <begin position="217"/>
        <end position="348"/>
    </location>
</feature>
<organism evidence="3 4">
    <name type="scientific">Rhodopirellula halodulae</name>
    <dbReference type="NCBI Taxonomy" id="2894198"/>
    <lineage>
        <taxon>Bacteria</taxon>
        <taxon>Pseudomonadati</taxon>
        <taxon>Planctomycetota</taxon>
        <taxon>Planctomycetia</taxon>
        <taxon>Pirellulales</taxon>
        <taxon>Pirellulaceae</taxon>
        <taxon>Rhodopirellula</taxon>
    </lineage>
</organism>
<protein>
    <submittedName>
        <fullName evidence="3">Glycosyltransferase</fullName>
        <ecNumber evidence="3">2.4.-.-</ecNumber>
    </submittedName>
</protein>
<evidence type="ECO:0000313" key="4">
    <source>
        <dbReference type="Proteomes" id="UP001430306"/>
    </source>
</evidence>
<dbReference type="PANTHER" id="PTHR45947:SF3">
    <property type="entry name" value="SULFOQUINOVOSYL TRANSFERASE SQD2"/>
    <property type="match status" value="1"/>
</dbReference>